<reference evidence="2" key="1">
    <citation type="submission" date="2020-03" db="EMBL/GenBank/DDBJ databases">
        <title>The deep terrestrial virosphere.</title>
        <authorList>
            <person name="Holmfeldt K."/>
            <person name="Nilsson E."/>
            <person name="Simone D."/>
            <person name="Lopez-Fernandez M."/>
            <person name="Wu X."/>
            <person name="de Brujin I."/>
            <person name="Lundin D."/>
            <person name="Andersson A."/>
            <person name="Bertilsson S."/>
            <person name="Dopson M."/>
        </authorList>
    </citation>
    <scope>NUCLEOTIDE SEQUENCE</scope>
    <source>
        <strain evidence="2">MM415A03122</strain>
        <strain evidence="1">MM415B01477</strain>
    </source>
</reference>
<organism evidence="2">
    <name type="scientific">viral metagenome</name>
    <dbReference type="NCBI Taxonomy" id="1070528"/>
    <lineage>
        <taxon>unclassified sequences</taxon>
        <taxon>metagenomes</taxon>
        <taxon>organismal metagenomes</taxon>
    </lineage>
</organism>
<proteinExistence type="predicted"/>
<dbReference type="EMBL" id="MT141885">
    <property type="protein sequence ID" value="QJA71604.1"/>
    <property type="molecule type" value="Genomic_DNA"/>
</dbReference>
<name>A0A6M3JNC0_9ZZZZ</name>
<protein>
    <submittedName>
        <fullName evidence="2">Uncharacterized protein</fullName>
    </submittedName>
</protein>
<dbReference type="AlphaFoldDB" id="A0A6M3JNC0"/>
<gene>
    <name evidence="2" type="ORF">MM415A03122_0004</name>
    <name evidence="1" type="ORF">MM415B01477_0011</name>
</gene>
<evidence type="ECO:0000313" key="2">
    <source>
        <dbReference type="EMBL" id="QJA71604.1"/>
    </source>
</evidence>
<sequence length="81" mass="9705">MKLNYEIINQIRDSITKTICIDMHMYKECDLISSGYQYELLKDEAIKKYQNDPFFHCIIERITNTIVSDIKRIIDNKKENT</sequence>
<evidence type="ECO:0000313" key="1">
    <source>
        <dbReference type="EMBL" id="QJA58249.1"/>
    </source>
</evidence>
<accession>A0A6M3JNC0</accession>
<dbReference type="EMBL" id="MT141315">
    <property type="protein sequence ID" value="QJA58249.1"/>
    <property type="molecule type" value="Genomic_DNA"/>
</dbReference>